<feature type="domain" description="HIRAN" evidence="3">
    <location>
        <begin position="34"/>
        <end position="131"/>
    </location>
</feature>
<evidence type="ECO:0000313" key="4">
    <source>
        <dbReference type="EMBL" id="MFM1525718.1"/>
    </source>
</evidence>
<dbReference type="Pfam" id="PF08797">
    <property type="entry name" value="HIRAN"/>
    <property type="match status" value="1"/>
</dbReference>
<evidence type="ECO:0000256" key="2">
    <source>
        <dbReference type="ARBA" id="ARBA00022801"/>
    </source>
</evidence>
<dbReference type="SMART" id="SM00910">
    <property type="entry name" value="HIRAN"/>
    <property type="match status" value="1"/>
</dbReference>
<evidence type="ECO:0000259" key="3">
    <source>
        <dbReference type="SMART" id="SM00910"/>
    </source>
</evidence>
<protein>
    <submittedName>
        <fullName evidence="4">HIRAN domain-containing protein</fullName>
    </submittedName>
</protein>
<dbReference type="RefSeq" id="WP_408105289.1">
    <property type="nucleotide sequence ID" value="NZ_JBFNFH010000032.1"/>
</dbReference>
<keyword evidence="1" id="KW-0479">Metal-binding</keyword>
<dbReference type="Proteomes" id="UP001629536">
    <property type="component" value="Unassembled WGS sequence"/>
</dbReference>
<evidence type="ECO:0000256" key="1">
    <source>
        <dbReference type="ARBA" id="ARBA00022723"/>
    </source>
</evidence>
<sequence>MKNEIQKHSINNIVKKTLSGKSELKEYKPFQKDIFLFDTYIAGTTHIENIDELEKEINIDNRLEFFRQEENTNDTNAIEIRNSKNIKIGYVPKVDNIIFSRLMDAGKLLYAIVTNKEYYGKWVKIYIDIYLSEL</sequence>
<evidence type="ECO:0000313" key="5">
    <source>
        <dbReference type="Proteomes" id="UP001629536"/>
    </source>
</evidence>
<organism evidence="4 5">
    <name type="scientific">Helcococcus bovis</name>
    <dbReference type="NCBI Taxonomy" id="3153252"/>
    <lineage>
        <taxon>Bacteria</taxon>
        <taxon>Bacillati</taxon>
        <taxon>Bacillota</taxon>
        <taxon>Tissierellia</taxon>
        <taxon>Tissierellales</taxon>
        <taxon>Peptoniphilaceae</taxon>
        <taxon>Helcococcus</taxon>
    </lineage>
</organism>
<keyword evidence="2" id="KW-0378">Hydrolase</keyword>
<accession>A0ABW9F9I2</accession>
<dbReference type="Gene3D" id="3.30.70.2330">
    <property type="match status" value="1"/>
</dbReference>
<gene>
    <name evidence="4" type="ORF">ABGF40_08645</name>
</gene>
<reference evidence="4 5" key="1">
    <citation type="journal article" date="2024" name="Front. Microbiol.">
        <title>Pangenomic and biochemical analyses of Helcococcus ovis reveal widespread tetracycline resistance and a novel bacterial species, Helcococcus bovis.</title>
        <authorList>
            <person name="Cunha F."/>
            <person name="Zhai Y."/>
            <person name="Casaro S."/>
            <person name="Jones K.L."/>
            <person name="Hernandez M."/>
            <person name="Bisinotto R.S."/>
            <person name="Kariyawasam S."/>
            <person name="Brown M.B."/>
            <person name="Phillips A."/>
            <person name="Jeong K.C."/>
            <person name="Galvao K.N."/>
        </authorList>
    </citation>
    <scope>NUCLEOTIDE SEQUENCE [LARGE SCALE GENOMIC DNA]</scope>
    <source>
        <strain evidence="4 5">KG197</strain>
    </source>
</reference>
<keyword evidence="5" id="KW-1185">Reference proteome</keyword>
<name>A0ABW9F9I2_9FIRM</name>
<dbReference type="InterPro" id="IPR014905">
    <property type="entry name" value="HIRAN"/>
</dbReference>
<dbReference type="EMBL" id="JBFNFH010000032">
    <property type="protein sequence ID" value="MFM1525718.1"/>
    <property type="molecule type" value="Genomic_DNA"/>
</dbReference>
<comment type="caution">
    <text evidence="4">The sequence shown here is derived from an EMBL/GenBank/DDBJ whole genome shotgun (WGS) entry which is preliminary data.</text>
</comment>
<proteinExistence type="predicted"/>